<feature type="transmembrane region" description="Helical" evidence="9">
    <location>
        <begin position="21"/>
        <end position="39"/>
    </location>
</feature>
<dbReference type="InterPro" id="IPR003594">
    <property type="entry name" value="HATPase_dom"/>
</dbReference>
<evidence type="ECO:0000256" key="3">
    <source>
        <dbReference type="ARBA" id="ARBA00022553"/>
    </source>
</evidence>
<reference evidence="12 13" key="1">
    <citation type="submission" date="2024-03" db="EMBL/GenBank/DDBJ databases">
        <title>Novel Streptomyces species of biotechnological and ecological value are a feature of Machair soil.</title>
        <authorList>
            <person name="Prole J.R."/>
            <person name="Goodfellow M."/>
            <person name="Allenby N."/>
            <person name="Ward A.C."/>
        </authorList>
    </citation>
    <scope>NUCLEOTIDE SEQUENCE [LARGE SCALE GENOMIC DNA]</scope>
    <source>
        <strain evidence="12 13">MS1.HAVA.3</strain>
    </source>
</reference>
<dbReference type="GO" id="GO:0016301">
    <property type="term" value="F:kinase activity"/>
    <property type="evidence" value="ECO:0007669"/>
    <property type="project" value="UniProtKB-KW"/>
</dbReference>
<dbReference type="SUPFAM" id="SSF55874">
    <property type="entry name" value="ATPase domain of HSP90 chaperone/DNA topoisomerase II/histidine kinase"/>
    <property type="match status" value="1"/>
</dbReference>
<feature type="transmembrane region" description="Helical" evidence="9">
    <location>
        <begin position="94"/>
        <end position="115"/>
    </location>
</feature>
<dbReference type="InterPro" id="IPR050482">
    <property type="entry name" value="Sensor_HK_TwoCompSys"/>
</dbReference>
<feature type="transmembrane region" description="Helical" evidence="9">
    <location>
        <begin position="59"/>
        <end position="82"/>
    </location>
</feature>
<evidence type="ECO:0000256" key="5">
    <source>
        <dbReference type="ARBA" id="ARBA00022741"/>
    </source>
</evidence>
<keyword evidence="6 12" id="KW-0418">Kinase</keyword>
<evidence type="ECO:0000256" key="8">
    <source>
        <dbReference type="ARBA" id="ARBA00023012"/>
    </source>
</evidence>
<keyword evidence="9" id="KW-0812">Transmembrane</keyword>
<evidence type="ECO:0000256" key="6">
    <source>
        <dbReference type="ARBA" id="ARBA00022777"/>
    </source>
</evidence>
<dbReference type="Pfam" id="PF07730">
    <property type="entry name" value="HisKA_3"/>
    <property type="match status" value="1"/>
</dbReference>
<keyword evidence="13" id="KW-1185">Reference proteome</keyword>
<dbReference type="PANTHER" id="PTHR24421">
    <property type="entry name" value="NITRATE/NITRITE SENSOR PROTEIN NARX-RELATED"/>
    <property type="match status" value="1"/>
</dbReference>
<comment type="catalytic activity">
    <reaction evidence="1">
        <text>ATP + protein L-histidine = ADP + protein N-phospho-L-histidine.</text>
        <dbReference type="EC" id="2.7.13.3"/>
    </reaction>
</comment>
<evidence type="ECO:0000313" key="12">
    <source>
        <dbReference type="EMBL" id="MEJ8645420.1"/>
    </source>
</evidence>
<evidence type="ECO:0000256" key="7">
    <source>
        <dbReference type="ARBA" id="ARBA00022840"/>
    </source>
</evidence>
<keyword evidence="9" id="KW-0472">Membrane</keyword>
<keyword evidence="3" id="KW-0597">Phosphoprotein</keyword>
<evidence type="ECO:0000313" key="13">
    <source>
        <dbReference type="Proteomes" id="UP001382904"/>
    </source>
</evidence>
<comment type="caution">
    <text evidence="12">The sequence shown here is derived from an EMBL/GenBank/DDBJ whole genome shotgun (WGS) entry which is preliminary data.</text>
</comment>
<evidence type="ECO:0000256" key="9">
    <source>
        <dbReference type="SAM" id="Phobius"/>
    </source>
</evidence>
<keyword evidence="7" id="KW-0067">ATP-binding</keyword>
<keyword evidence="9" id="KW-1133">Transmembrane helix</keyword>
<protein>
    <recommendedName>
        <fullName evidence="2">histidine kinase</fullName>
        <ecNumber evidence="2">2.7.13.3</ecNumber>
    </recommendedName>
</protein>
<evidence type="ECO:0000256" key="2">
    <source>
        <dbReference type="ARBA" id="ARBA00012438"/>
    </source>
</evidence>
<evidence type="ECO:0000256" key="4">
    <source>
        <dbReference type="ARBA" id="ARBA00022679"/>
    </source>
</evidence>
<proteinExistence type="predicted"/>
<dbReference type="Proteomes" id="UP001382904">
    <property type="component" value="Unassembled WGS sequence"/>
</dbReference>
<evidence type="ECO:0000259" key="10">
    <source>
        <dbReference type="Pfam" id="PF02518"/>
    </source>
</evidence>
<evidence type="ECO:0000256" key="1">
    <source>
        <dbReference type="ARBA" id="ARBA00000085"/>
    </source>
</evidence>
<dbReference type="EC" id="2.7.13.3" evidence="2"/>
<gene>
    <name evidence="12" type="ORF">WKI68_37785</name>
</gene>
<dbReference type="InterPro" id="IPR011712">
    <property type="entry name" value="Sig_transdc_His_kin_sub3_dim/P"/>
</dbReference>
<keyword evidence="8" id="KW-0902">Two-component regulatory system</keyword>
<dbReference type="CDD" id="cd16917">
    <property type="entry name" value="HATPase_UhpB-NarQ-NarX-like"/>
    <property type="match status" value="1"/>
</dbReference>
<dbReference type="InterPro" id="IPR036890">
    <property type="entry name" value="HATPase_C_sf"/>
</dbReference>
<feature type="domain" description="Signal transduction histidine kinase subgroup 3 dimerisation and phosphoacceptor" evidence="11">
    <location>
        <begin position="278"/>
        <end position="341"/>
    </location>
</feature>
<evidence type="ECO:0000259" key="11">
    <source>
        <dbReference type="Pfam" id="PF07730"/>
    </source>
</evidence>
<name>A0ABU8UC02_9ACTN</name>
<feature type="domain" description="Histidine kinase/HSP90-like ATPase" evidence="10">
    <location>
        <begin position="376"/>
        <end position="461"/>
    </location>
</feature>
<keyword evidence="5" id="KW-0547">Nucleotide-binding</keyword>
<keyword evidence="4" id="KW-0808">Transferase</keyword>
<dbReference type="Gene3D" id="1.20.5.1930">
    <property type="match status" value="1"/>
</dbReference>
<accession>A0ABU8UC02</accession>
<organism evidence="12 13">
    <name type="scientific">Streptomyces caledonius</name>
    <dbReference type="NCBI Taxonomy" id="3134107"/>
    <lineage>
        <taxon>Bacteria</taxon>
        <taxon>Bacillati</taxon>
        <taxon>Actinomycetota</taxon>
        <taxon>Actinomycetes</taxon>
        <taxon>Kitasatosporales</taxon>
        <taxon>Streptomycetaceae</taxon>
        <taxon>Streptomyces</taxon>
    </lineage>
</organism>
<dbReference type="Pfam" id="PF02518">
    <property type="entry name" value="HATPase_c"/>
    <property type="match status" value="1"/>
</dbReference>
<dbReference type="PANTHER" id="PTHR24421:SF10">
    <property type="entry name" value="NITRATE_NITRITE SENSOR PROTEIN NARQ"/>
    <property type="match status" value="1"/>
</dbReference>
<feature type="transmembrane region" description="Helical" evidence="9">
    <location>
        <begin position="127"/>
        <end position="148"/>
    </location>
</feature>
<sequence>MLAHLLLAYPDGRLRRRAERRTVVALYAVVLVTQGLRTLTEDPLQPQMAGDPDAEYSVWAPVGSVLAIVLAAVVVVLVIQRWRCEPPPARRERGLFWAAVAFIGAVFAAGSLAAVARAPAAFHSAMLLAYTCSLLVLGGAVLLGSLRVQIAHRSVSRMLTQLSSDRERPLRDVLAEALEDPTLTLHYRRENSDEYVNESGFSSPPPLWAEGRARTPVGPPGKPLAYLVHDAFLVEWPRRRELLNAVVAAAMLHLDNARLQADNRAKIRGITQAEAATRSTISRALHDGSQHRLSALQHLVGRALRHHDHAKVVQELHTIQQSLRMAVNDLREVTQGIYPSALDRGLRDALDHLIQQSPIPLTLEVAPTRWPAEVELTAYFIISEAVGNAQKHAAASQIIVVITEVEGRLALEVRDDGRGGACDRPGGRGLRGMRERATVHGGTFTIDSPPQGGTTLKVVLPCA</sequence>
<dbReference type="Gene3D" id="3.30.565.10">
    <property type="entry name" value="Histidine kinase-like ATPase, C-terminal domain"/>
    <property type="match status" value="1"/>
</dbReference>
<dbReference type="EMBL" id="JBBKAM010000004">
    <property type="protein sequence ID" value="MEJ8645420.1"/>
    <property type="molecule type" value="Genomic_DNA"/>
</dbReference>